<evidence type="ECO:0000256" key="2">
    <source>
        <dbReference type="SAM" id="Phobius"/>
    </source>
</evidence>
<protein>
    <submittedName>
        <fullName evidence="4">Strongly similar to lipoyltransferase, related</fullName>
    </submittedName>
</protein>
<dbReference type="PANTHER" id="PTHR10993:SF7">
    <property type="entry name" value="LIPOYLTRANSFERASE 2, MITOCHONDRIAL-RELATED"/>
    <property type="match status" value="1"/>
</dbReference>
<feature type="compositionally biased region" description="Polar residues" evidence="1">
    <location>
        <begin position="802"/>
        <end position="812"/>
    </location>
</feature>
<name>A0A0F7UNT9_NEOCL</name>
<feature type="region of interest" description="Disordered" evidence="1">
    <location>
        <begin position="501"/>
        <end position="535"/>
    </location>
</feature>
<feature type="compositionally biased region" description="Basic and acidic residues" evidence="1">
    <location>
        <begin position="821"/>
        <end position="843"/>
    </location>
</feature>
<dbReference type="SUPFAM" id="SSF55681">
    <property type="entry name" value="Class II aaRS and biotin synthetases"/>
    <property type="match status" value="1"/>
</dbReference>
<dbReference type="GO" id="GO:0033819">
    <property type="term" value="F:lipoyl(octanoyl) transferase activity"/>
    <property type="evidence" value="ECO:0007669"/>
    <property type="project" value="InterPro"/>
</dbReference>
<organism evidence="4">
    <name type="scientific">Neospora caninum (strain Liverpool)</name>
    <dbReference type="NCBI Taxonomy" id="572307"/>
    <lineage>
        <taxon>Eukaryota</taxon>
        <taxon>Sar</taxon>
        <taxon>Alveolata</taxon>
        <taxon>Apicomplexa</taxon>
        <taxon>Conoidasida</taxon>
        <taxon>Coccidia</taxon>
        <taxon>Eucoccidiorida</taxon>
        <taxon>Eimeriorina</taxon>
        <taxon>Sarcocystidae</taxon>
        <taxon>Neospora</taxon>
    </lineage>
</organism>
<dbReference type="InterPro" id="IPR004143">
    <property type="entry name" value="BPL_LPL_catalytic"/>
</dbReference>
<reference evidence="4" key="1">
    <citation type="journal article" date="2015" name="PLoS ONE">
        <title>Comprehensive Evaluation of Toxoplasma gondii VEG and Neospora caninum LIV Genomes with Tachyzoite Stage Transcriptome and Proteome Defines Novel Transcript Features.</title>
        <authorList>
            <person name="Ramaprasad A."/>
            <person name="Mourier T."/>
            <person name="Naeem R."/>
            <person name="Malas T.B."/>
            <person name="Moussa E."/>
            <person name="Panigrahi A."/>
            <person name="Vermont S.J."/>
            <person name="Otto T.D."/>
            <person name="Wastling J."/>
            <person name="Pain A."/>
        </authorList>
    </citation>
    <scope>NUCLEOTIDE SEQUENCE</scope>
    <source>
        <strain evidence="4">Liverpool</strain>
    </source>
</reference>
<dbReference type="EMBL" id="LN714486">
    <property type="protein sequence ID" value="CEL70145.1"/>
    <property type="molecule type" value="Genomic_DNA"/>
</dbReference>
<feature type="transmembrane region" description="Helical" evidence="2">
    <location>
        <begin position="42"/>
        <end position="67"/>
    </location>
</feature>
<feature type="compositionally biased region" description="Basic and acidic residues" evidence="1">
    <location>
        <begin position="674"/>
        <end position="687"/>
    </location>
</feature>
<feature type="compositionally biased region" description="Basic residues" evidence="1">
    <location>
        <begin position="180"/>
        <end position="192"/>
    </location>
</feature>
<accession>A0A0F7UNT9</accession>
<proteinExistence type="predicted"/>
<dbReference type="GO" id="GO:0009249">
    <property type="term" value="P:protein lipoylation"/>
    <property type="evidence" value="ECO:0007669"/>
    <property type="project" value="InterPro"/>
</dbReference>
<dbReference type="PROSITE" id="PS51733">
    <property type="entry name" value="BPL_LPL_CATALYTIC"/>
    <property type="match status" value="1"/>
</dbReference>
<keyword evidence="4" id="KW-0808">Transferase</keyword>
<feature type="compositionally biased region" description="Basic and acidic residues" evidence="1">
    <location>
        <begin position="785"/>
        <end position="796"/>
    </location>
</feature>
<gene>
    <name evidence="4" type="ORF">BN1204_058320</name>
</gene>
<keyword evidence="2" id="KW-1133">Transmembrane helix</keyword>
<keyword evidence="2" id="KW-0812">Transmembrane</keyword>
<sequence>MESPGQAVASRCGDFVRFAISRRAPGWVSCKKRKVLPQSYRISAALSNLVYLFISLCGIWLTAHFAFCSEALGHSVYRHSRELLHPRLAASSSRPTYSDVRFFAPVSPPTPQVPRRSETFGPWPLFRPKANQGKKSLEQKRVSQERVLGFATSLRSSMKPRKQPRGPRRFVSGASELLRRGSRSRRPGRVRGHACPPRSTLRNVGASVGMPSVGSRSLLQCAFLSFRSANVLLKSWQRLQPDEVRSATGPSGVGRRLGGGRGSTHRCLLSKFGKRIESWRAKNVPVHALSHASAHATPSSGSAAPSVVRNHACRRILWRGVRSGCSGRAGQTCLRNSESVSDLAVDRDWKADEGKAGDRNCVVVDWSDRIVPYEVAWRLQQVIVQLQQLRLNHVEPSATVSEDTDVCFGQGRVSHPSGDRRRRLELLPGLGKPGQGRTPCDYVLLLQHPPVYTIGQGGTPANVLFQSEVRELRLPADHVSEMQTVDGCRRLLSRLVQEAEEAPRASFHGHETGPENDEGQADVSVSLRPSFGDGLAQTPGHIELESWRECGFSEGTAGRRGCEDKCREERAESAAGLTRGLEQDGAQTGRRGEAPTVWRVERGGEVTYHAPGQLVLYPLLDLRYHSCDLRWYIQSLEQIAINTVERLFRSDHAAAEGKLNGPEDKARHVGVGSKQDRFSGPEVERGPRGTAEGSSRGYRRLGTPGVWLQGEKVCAVGVKVKRWITHHGLALNVCTDLSGFHKIVPCGLRETTTGRLKDWCGGQRRAERSVSPESGESKATYGLKSGKERQKEEKPYGKGLSETHSSDASGVVSQDDPVETAQEHGEDKKESQDGRETRDGELMKEVARLVKEEFARVFSLKLVNSRGPAHTTLLNDSVSEF</sequence>
<dbReference type="PROSITE" id="PS01313">
    <property type="entry name" value="LIPB"/>
    <property type="match status" value="1"/>
</dbReference>
<feature type="region of interest" description="Disordered" evidence="1">
    <location>
        <begin position="573"/>
        <end position="592"/>
    </location>
</feature>
<feature type="domain" description="BPL/LPL catalytic" evidence="3">
    <location>
        <begin position="562"/>
        <end position="791"/>
    </location>
</feature>
<evidence type="ECO:0000313" key="4">
    <source>
        <dbReference type="EMBL" id="CEL70145.1"/>
    </source>
</evidence>
<dbReference type="AlphaFoldDB" id="A0A0F7UNT9"/>
<dbReference type="PANTHER" id="PTHR10993">
    <property type="entry name" value="OCTANOYLTRANSFERASE"/>
    <property type="match status" value="1"/>
</dbReference>
<dbReference type="Pfam" id="PF21948">
    <property type="entry name" value="LplA-B_cat"/>
    <property type="match status" value="1"/>
</dbReference>
<keyword evidence="2" id="KW-0472">Membrane</keyword>
<feature type="region of interest" description="Disordered" evidence="1">
    <location>
        <begin position="760"/>
        <end position="843"/>
    </location>
</feature>
<feature type="region of interest" description="Disordered" evidence="1">
    <location>
        <begin position="178"/>
        <end position="203"/>
    </location>
</feature>
<evidence type="ECO:0000256" key="1">
    <source>
        <dbReference type="SAM" id="MobiDB-lite"/>
    </source>
</evidence>
<dbReference type="InterPro" id="IPR020605">
    <property type="entry name" value="Octanoyltransferase_CS"/>
</dbReference>
<dbReference type="InterPro" id="IPR045864">
    <property type="entry name" value="aa-tRNA-synth_II/BPL/LPL"/>
</dbReference>
<feature type="region of interest" description="Disordered" evidence="1">
    <location>
        <begin position="657"/>
        <end position="697"/>
    </location>
</feature>
<feature type="compositionally biased region" description="Basic and acidic residues" evidence="1">
    <location>
        <begin position="657"/>
        <end position="667"/>
    </location>
</feature>
<evidence type="ECO:0000259" key="3">
    <source>
        <dbReference type="PROSITE" id="PS51733"/>
    </source>
</evidence>
<dbReference type="Gene3D" id="3.30.930.10">
    <property type="entry name" value="Bira Bifunctional Protein, Domain 2"/>
    <property type="match status" value="1"/>
</dbReference>